<dbReference type="InterPro" id="IPR047128">
    <property type="entry name" value="PhyH"/>
</dbReference>
<proteinExistence type="predicted"/>
<keyword evidence="1" id="KW-0560">Oxidoreductase</keyword>
<dbReference type="GO" id="GO:0051213">
    <property type="term" value="F:dioxygenase activity"/>
    <property type="evidence" value="ECO:0007669"/>
    <property type="project" value="UniProtKB-KW"/>
</dbReference>
<evidence type="ECO:0000313" key="1">
    <source>
        <dbReference type="EMBL" id="MFM9616005.1"/>
    </source>
</evidence>
<sequence>MSFSSEAPEAPASAAWLTDQDCDLDAFRALVERTTDLADYPRARAVEGNVLVYDSEDLPEGPELVRAFTDGPGVVLFRRAFPDLAVVDRLTSVFEALINEQRAAEAPAGDHFAKPGANERVWNALEKAALYDPPAFADYYANPVVALVSGAWLGPGYQITSQVNVVNPGGAAQTAHRDYHLGFLSAEAVAAYPEHVHRLSPVLTLQGAVAHCDMPVESGPTLYLPYSQRYTPGYLAWHRPEFQAYFKERHVQLPMDKGDAVFFNPAVFHAAGTNRTLDVRRVANLLQVSSAFGRAMETVDREAISNAVYPALLQHADDPAWVERVIAASAEGYAFPTNLDRDPPVDGMAPPSQADVVRRALAEGWTTRALRDALRAGAVRRES</sequence>
<dbReference type="Gene3D" id="2.60.120.620">
    <property type="entry name" value="q2cbj1_9rhob like domain"/>
    <property type="match status" value="1"/>
</dbReference>
<keyword evidence="1" id="KW-0223">Dioxygenase</keyword>
<evidence type="ECO:0000313" key="2">
    <source>
        <dbReference type="Proteomes" id="UP001631957"/>
    </source>
</evidence>
<accession>A0ABW9I961</accession>
<dbReference type="EMBL" id="JBJVNI010000047">
    <property type="protein sequence ID" value="MFM9616005.1"/>
    <property type="molecule type" value="Genomic_DNA"/>
</dbReference>
<dbReference type="Pfam" id="PF05721">
    <property type="entry name" value="PhyH"/>
    <property type="match status" value="1"/>
</dbReference>
<comment type="caution">
    <text evidence="1">The sequence shown here is derived from an EMBL/GenBank/DDBJ whole genome shotgun (WGS) entry which is preliminary data.</text>
</comment>
<name>A0ABW9I961_9ACTN</name>
<protein>
    <submittedName>
        <fullName evidence="1">Phytanoyl-CoA dioxygenase family protein</fullName>
    </submittedName>
</protein>
<dbReference type="PANTHER" id="PTHR21308:SF8">
    <property type="entry name" value="PHYTANOYL-COA DIOXYGENASE FAMILY PROTEIN (AFU_ORTHOLOGUE AFUA_2G09620)"/>
    <property type="match status" value="1"/>
</dbReference>
<dbReference type="PANTHER" id="PTHR21308">
    <property type="entry name" value="PHYTANOYL-COA ALPHA-HYDROXYLASE"/>
    <property type="match status" value="1"/>
</dbReference>
<keyword evidence="2" id="KW-1185">Reference proteome</keyword>
<gene>
    <name evidence="1" type="ORF">ACKI18_45925</name>
</gene>
<dbReference type="Proteomes" id="UP001631957">
    <property type="component" value="Unassembled WGS sequence"/>
</dbReference>
<reference evidence="1 2" key="1">
    <citation type="submission" date="2024-12" db="EMBL/GenBank/DDBJ databases">
        <title>Forecasting of Potato common scab and diversities of Pathogenic streptomyces spp. in china.</title>
        <authorList>
            <person name="Handique U."/>
            <person name="Wu J."/>
        </authorList>
    </citation>
    <scope>NUCLEOTIDE SEQUENCE [LARGE SCALE GENOMIC DNA]</scope>
    <source>
        <strain evidence="1 2">ZRIMU1530</strain>
    </source>
</reference>
<dbReference type="SUPFAM" id="SSF51197">
    <property type="entry name" value="Clavaminate synthase-like"/>
    <property type="match status" value="1"/>
</dbReference>
<dbReference type="RefSeq" id="WP_409124212.1">
    <property type="nucleotide sequence ID" value="NZ_JBJVNI010000047.1"/>
</dbReference>
<dbReference type="InterPro" id="IPR008775">
    <property type="entry name" value="Phytyl_CoA_dOase-like"/>
</dbReference>
<organism evidence="1 2">
    <name type="scientific">Streptomyces niveiscabiei</name>
    <dbReference type="NCBI Taxonomy" id="164115"/>
    <lineage>
        <taxon>Bacteria</taxon>
        <taxon>Bacillati</taxon>
        <taxon>Actinomycetota</taxon>
        <taxon>Actinomycetes</taxon>
        <taxon>Kitasatosporales</taxon>
        <taxon>Streptomycetaceae</taxon>
        <taxon>Streptomyces</taxon>
    </lineage>
</organism>